<sequence length="467" mass="53438">MDKYLEKFYSYSNRIRLFLSEDKSQRFSFGLLFMVFSAIIFILNKTYPLYADDWGYTFVSGSELTKRITGLGDIYQSQYSHYFDHGGRVVVHGIAEFLLLIGGIGSDLLNSMGYILFVLVIYKIANLQNKTSASLFFIINILIWFFQPAFAQTILWITGSANYLWGGLIILSFLYIYVKGFLTPGGRNSTLKAIVLFPGGIIAGWTNENTAFGMIIIIVLIIAFMKVRREKIPLWMLTGLAGAIVGYILMVAAPGNFVRYEESIAVNSMTEVSKLKFYLSRLLPVVGDFYKFALSLVFIYFVALSTYLYFEPKKDVRVICLSALFFIGGITADLVMIASPEFPPRAWFGIITFFIVAICILYANIRIDNTSLFTIKALVCVFAGIYFMLSLQRGYKDLYKINKVFEERERIIAEQPDKANFDFVTHETINPQTGFPMIYEIPSDSSHWINMFYVRYHNIKSFTIERE</sequence>
<evidence type="ECO:0000256" key="1">
    <source>
        <dbReference type="SAM" id="Phobius"/>
    </source>
</evidence>
<organism evidence="2 3">
    <name type="scientific">Dysgonomonas macrotermitis</name>
    <dbReference type="NCBI Taxonomy" id="1346286"/>
    <lineage>
        <taxon>Bacteria</taxon>
        <taxon>Pseudomonadati</taxon>
        <taxon>Bacteroidota</taxon>
        <taxon>Bacteroidia</taxon>
        <taxon>Bacteroidales</taxon>
        <taxon>Dysgonomonadaceae</taxon>
        <taxon>Dysgonomonas</taxon>
    </lineage>
</organism>
<dbReference type="EMBL" id="FQUC01000001">
    <property type="protein sequence ID" value="SHE55437.1"/>
    <property type="molecule type" value="Genomic_DNA"/>
</dbReference>
<evidence type="ECO:0000313" key="2">
    <source>
        <dbReference type="EMBL" id="SHE55437.1"/>
    </source>
</evidence>
<dbReference type="OrthoDB" id="996251at2"/>
<feature type="transmembrane region" description="Helical" evidence="1">
    <location>
        <begin position="211"/>
        <end position="227"/>
    </location>
</feature>
<feature type="transmembrane region" description="Helical" evidence="1">
    <location>
        <begin position="163"/>
        <end position="182"/>
    </location>
</feature>
<feature type="transmembrane region" description="Helical" evidence="1">
    <location>
        <begin position="234"/>
        <end position="253"/>
    </location>
</feature>
<evidence type="ECO:0000313" key="3">
    <source>
        <dbReference type="Proteomes" id="UP000184480"/>
    </source>
</evidence>
<dbReference type="Pfam" id="PF19528">
    <property type="entry name" value="DUF6056"/>
    <property type="match status" value="1"/>
</dbReference>
<keyword evidence="1" id="KW-0472">Membrane</keyword>
<feature type="transmembrane region" description="Helical" evidence="1">
    <location>
        <begin position="372"/>
        <end position="389"/>
    </location>
</feature>
<feature type="transmembrane region" description="Helical" evidence="1">
    <location>
        <begin position="97"/>
        <end position="122"/>
    </location>
</feature>
<feature type="transmembrane region" description="Helical" evidence="1">
    <location>
        <begin position="317"/>
        <end position="340"/>
    </location>
</feature>
<proteinExistence type="predicted"/>
<keyword evidence="3" id="KW-1185">Reference proteome</keyword>
<feature type="transmembrane region" description="Helical" evidence="1">
    <location>
        <begin position="134"/>
        <end position="157"/>
    </location>
</feature>
<dbReference type="STRING" id="1346286.SAMN05444362_101586"/>
<protein>
    <recommendedName>
        <fullName evidence="4">4-amino-4-deoxy-L-arabinose transferase</fullName>
    </recommendedName>
</protein>
<keyword evidence="1" id="KW-0812">Transmembrane</keyword>
<dbReference type="AlphaFoldDB" id="A0A1M4UFL1"/>
<feature type="transmembrane region" description="Helical" evidence="1">
    <location>
        <begin position="289"/>
        <end position="310"/>
    </location>
</feature>
<accession>A0A1M4UFL1</accession>
<reference evidence="3" key="1">
    <citation type="submission" date="2016-11" db="EMBL/GenBank/DDBJ databases">
        <authorList>
            <person name="Varghese N."/>
            <person name="Submissions S."/>
        </authorList>
    </citation>
    <scope>NUCLEOTIDE SEQUENCE [LARGE SCALE GENOMIC DNA]</scope>
    <source>
        <strain evidence="3">DSM 27370</strain>
    </source>
</reference>
<dbReference type="InterPro" id="IPR045691">
    <property type="entry name" value="DUF6056"/>
</dbReference>
<evidence type="ECO:0008006" key="4">
    <source>
        <dbReference type="Google" id="ProtNLM"/>
    </source>
</evidence>
<name>A0A1M4UFL1_9BACT</name>
<keyword evidence="1" id="KW-1133">Transmembrane helix</keyword>
<dbReference type="Proteomes" id="UP000184480">
    <property type="component" value="Unassembled WGS sequence"/>
</dbReference>
<gene>
    <name evidence="2" type="ORF">SAMN05444362_101586</name>
</gene>
<feature type="transmembrane region" description="Helical" evidence="1">
    <location>
        <begin position="27"/>
        <end position="44"/>
    </location>
</feature>
<feature type="transmembrane region" description="Helical" evidence="1">
    <location>
        <begin position="346"/>
        <end position="365"/>
    </location>
</feature>
<dbReference type="RefSeq" id="WP_139261989.1">
    <property type="nucleotide sequence ID" value="NZ_BBXL01000001.1"/>
</dbReference>